<protein>
    <submittedName>
        <fullName evidence="1">Uncharacterized protein</fullName>
    </submittedName>
</protein>
<reference evidence="1" key="1">
    <citation type="submission" date="2016-04" db="EMBL/GenBank/DDBJ databases">
        <authorList>
            <person name="Evans L.H."/>
            <person name="Alamgir A."/>
            <person name="Owens N."/>
            <person name="Weber N.D."/>
            <person name="Virtaneva K."/>
            <person name="Barbian K."/>
            <person name="Babar A."/>
            <person name="Rosenke K."/>
        </authorList>
    </citation>
    <scope>NUCLEOTIDE SEQUENCE</scope>
    <source>
        <strain evidence="1">86</strain>
    </source>
</reference>
<sequence length="57" mass="6329">MRTEAQSPKKAHEHAAWLLVKVSVRDVVAEAQGPCLLKNAEFQMLAVLLGVERSKPF</sequence>
<accession>A0A212K1F6</accession>
<name>A0A212K1F6_9DELT</name>
<organism evidence="1">
    <name type="scientific">uncultured delta proteobacterium</name>
    <dbReference type="NCBI Taxonomy" id="34034"/>
    <lineage>
        <taxon>Bacteria</taxon>
        <taxon>Deltaproteobacteria</taxon>
        <taxon>environmental samples</taxon>
    </lineage>
</organism>
<evidence type="ECO:0000313" key="1">
    <source>
        <dbReference type="EMBL" id="SBW05507.1"/>
    </source>
</evidence>
<dbReference type="EMBL" id="FLUQ01000002">
    <property type="protein sequence ID" value="SBW05507.1"/>
    <property type="molecule type" value="Genomic_DNA"/>
</dbReference>
<dbReference type="AlphaFoldDB" id="A0A212K1F6"/>
<gene>
    <name evidence="1" type="ORF">KL86DPRO_20499</name>
</gene>
<proteinExistence type="predicted"/>